<evidence type="ECO:0000313" key="3">
    <source>
        <dbReference type="Proteomes" id="UP001432027"/>
    </source>
</evidence>
<feature type="region of interest" description="Disordered" evidence="1">
    <location>
        <begin position="61"/>
        <end position="96"/>
    </location>
</feature>
<evidence type="ECO:0000256" key="1">
    <source>
        <dbReference type="SAM" id="MobiDB-lite"/>
    </source>
</evidence>
<name>A0AAV5UHH0_9BILA</name>
<feature type="region of interest" description="Disordered" evidence="1">
    <location>
        <begin position="1"/>
        <end position="42"/>
    </location>
</feature>
<reference evidence="2" key="1">
    <citation type="submission" date="2023-10" db="EMBL/GenBank/DDBJ databases">
        <title>Genome assembly of Pristionchus species.</title>
        <authorList>
            <person name="Yoshida K."/>
            <person name="Sommer R.J."/>
        </authorList>
    </citation>
    <scope>NUCLEOTIDE SEQUENCE</scope>
    <source>
        <strain evidence="2">RS0144</strain>
    </source>
</reference>
<organism evidence="2 3">
    <name type="scientific">Pristionchus entomophagus</name>
    <dbReference type="NCBI Taxonomy" id="358040"/>
    <lineage>
        <taxon>Eukaryota</taxon>
        <taxon>Metazoa</taxon>
        <taxon>Ecdysozoa</taxon>
        <taxon>Nematoda</taxon>
        <taxon>Chromadorea</taxon>
        <taxon>Rhabditida</taxon>
        <taxon>Rhabditina</taxon>
        <taxon>Diplogasteromorpha</taxon>
        <taxon>Diplogasteroidea</taxon>
        <taxon>Neodiplogasteridae</taxon>
        <taxon>Pristionchus</taxon>
    </lineage>
</organism>
<comment type="caution">
    <text evidence="2">The sequence shown here is derived from an EMBL/GenBank/DDBJ whole genome shotgun (WGS) entry which is preliminary data.</text>
</comment>
<keyword evidence="3" id="KW-1185">Reference proteome</keyword>
<dbReference type="AlphaFoldDB" id="A0AAV5UHH0"/>
<gene>
    <name evidence="2" type="ORF">PENTCL1PPCAC_27942</name>
</gene>
<protein>
    <submittedName>
        <fullName evidence="2">Uncharacterized protein</fullName>
    </submittedName>
</protein>
<feature type="compositionally biased region" description="Polar residues" evidence="1">
    <location>
        <begin position="18"/>
        <end position="42"/>
    </location>
</feature>
<accession>A0AAV5UHH0</accession>
<dbReference type="Proteomes" id="UP001432027">
    <property type="component" value="Unassembled WGS sequence"/>
</dbReference>
<evidence type="ECO:0000313" key="2">
    <source>
        <dbReference type="EMBL" id="GMT05768.1"/>
    </source>
</evidence>
<feature type="compositionally biased region" description="Polar residues" evidence="1">
    <location>
        <begin position="1"/>
        <end position="10"/>
    </location>
</feature>
<proteinExistence type="predicted"/>
<feature type="compositionally biased region" description="Basic and acidic residues" evidence="1">
    <location>
        <begin position="61"/>
        <end position="70"/>
    </location>
</feature>
<dbReference type="EMBL" id="BTSX01000006">
    <property type="protein sequence ID" value="GMT05768.1"/>
    <property type="molecule type" value="Genomic_DNA"/>
</dbReference>
<sequence length="261" mass="28576">MEISTNSTIISALKAKNNESPNSLSPHSTTSDYDQEMQSNGKPMTVMSYEMWKMKCAQEKKEREARKKENISPVSRKRTYPFGDEGRDLTPSPSTVRGTYVNLPTIPSIRVLVDADKKTILMPDGRGISPTLRIECIPSHHHFCCSSVHSTPSASINTSPSPSSRPRLSSLPLPSSLSSSISTSLPLSSLIPSSFSDHSRPVLSSFHTPTTVIHSLPPTLSSIPSTLSSSDIMYPSFKAFLRLFYSAVVSSITIGSRRVFQ</sequence>